<evidence type="ECO:0000256" key="1">
    <source>
        <dbReference type="SAM" id="Phobius"/>
    </source>
</evidence>
<keyword evidence="1" id="KW-1133">Transmembrane helix</keyword>
<organism evidence="2 3">
    <name type="scientific">Legionella cherrii</name>
    <dbReference type="NCBI Taxonomy" id="28084"/>
    <lineage>
        <taxon>Bacteria</taxon>
        <taxon>Pseudomonadati</taxon>
        <taxon>Pseudomonadota</taxon>
        <taxon>Gammaproteobacteria</taxon>
        <taxon>Legionellales</taxon>
        <taxon>Legionellaceae</taxon>
        <taxon>Legionella</taxon>
    </lineage>
</organism>
<evidence type="ECO:0000313" key="2">
    <source>
        <dbReference type="EMBL" id="VEB35601.1"/>
    </source>
</evidence>
<gene>
    <name evidence="2" type="ORF">NCTC11976_01441</name>
</gene>
<dbReference type="EMBL" id="LR134173">
    <property type="protein sequence ID" value="VEB35601.1"/>
    <property type="molecule type" value="Genomic_DNA"/>
</dbReference>
<sequence>MVVLVLFLANYHFNIPLVYLHALVFLNESLRMSRVGGNRRTILHVDYLRNLNSF</sequence>
<accession>A0ABY6T501</accession>
<dbReference type="Proteomes" id="UP000277577">
    <property type="component" value="Chromosome"/>
</dbReference>
<keyword evidence="1" id="KW-0472">Membrane</keyword>
<proteinExistence type="predicted"/>
<name>A0ABY6T501_9GAMM</name>
<feature type="transmembrane region" description="Helical" evidence="1">
    <location>
        <begin position="6"/>
        <end position="26"/>
    </location>
</feature>
<keyword evidence="1" id="KW-0812">Transmembrane</keyword>
<evidence type="ECO:0000313" key="3">
    <source>
        <dbReference type="Proteomes" id="UP000277577"/>
    </source>
</evidence>
<keyword evidence="3" id="KW-1185">Reference proteome</keyword>
<reference evidence="2 3" key="1">
    <citation type="submission" date="2018-12" db="EMBL/GenBank/DDBJ databases">
        <authorList>
            <consortium name="Pathogen Informatics"/>
        </authorList>
    </citation>
    <scope>NUCLEOTIDE SEQUENCE [LARGE SCALE GENOMIC DNA]</scope>
    <source>
        <strain evidence="2 3">NCTC11976</strain>
    </source>
</reference>
<protein>
    <submittedName>
        <fullName evidence="2">Uncharacterized protein</fullName>
    </submittedName>
</protein>